<dbReference type="SUPFAM" id="SSF48452">
    <property type="entry name" value="TPR-like"/>
    <property type="match status" value="1"/>
</dbReference>
<name>A0ABD0TFI0_LOXSC</name>
<evidence type="ECO:0000313" key="1">
    <source>
        <dbReference type="EMBL" id="KAL0841798.1"/>
    </source>
</evidence>
<dbReference type="Gene3D" id="1.25.40.10">
    <property type="entry name" value="Tetratricopeptide repeat domain"/>
    <property type="match status" value="1"/>
</dbReference>
<dbReference type="InterPro" id="IPR011990">
    <property type="entry name" value="TPR-like_helical_dom_sf"/>
</dbReference>
<comment type="caution">
    <text evidence="1">The sequence shown here is derived from an EMBL/GenBank/DDBJ whole genome shotgun (WGS) entry which is preliminary data.</text>
</comment>
<accession>A0ABD0TFI0</accession>
<reference evidence="1 2" key="1">
    <citation type="submission" date="2024-06" db="EMBL/GenBank/DDBJ databases">
        <title>A chromosome-level genome assembly of beet webworm, Loxostege sticticalis.</title>
        <authorList>
            <person name="Zhang Y."/>
        </authorList>
    </citation>
    <scope>NUCLEOTIDE SEQUENCE [LARGE SCALE GENOMIC DNA]</scope>
    <source>
        <strain evidence="1">AQ028</strain>
        <tissue evidence="1">Male pupae</tissue>
    </source>
</reference>
<dbReference type="EMBL" id="JBEDNZ010000005">
    <property type="protein sequence ID" value="KAL0841798.1"/>
    <property type="molecule type" value="Genomic_DNA"/>
</dbReference>
<evidence type="ECO:0000313" key="2">
    <source>
        <dbReference type="Proteomes" id="UP001549921"/>
    </source>
</evidence>
<proteinExistence type="predicted"/>
<gene>
    <name evidence="1" type="ORF">ABMA28_014051</name>
</gene>
<dbReference type="Proteomes" id="UP001549921">
    <property type="component" value="Unassembled WGS sequence"/>
</dbReference>
<sequence>MPPKRTKSAMLELKSSTYGDSEFDFVTPRCVSLSLILEGNPPGPGDWPFLAFFNGQIVLEGKWQNGLCLETEALPLDLKDFYFQQLVAEQPLIFILRTIGGKGAKDPDPLLNIDNRAGATVDLLPLVLGEEEIKVRVPLVMLATGERTDCIVEAYAKSSGVCENNRVPLTLTMLSAHCLPYAREGTVYLAAIGLNDILDRVACNFGMSLSTHNATKVVWASASNAGQGANTQYNVPYKDRFIPQDFEPQDRVDCNSVYWNAMRRVLVDPVVLRDRLSSPFLIEIAGVPRMGKIDIRGRYMGMVDAGVLLESGQYGVITCTKLLFYNELDLPENVGALLELPPTSAKVSARETDLITDDFGHSAYIAIRFDVTEPLVAKSKISWLYETLGFQPPQDLTVPVDGLDIEQPPEDPSIIDVRRIRKEGGALAVHKELSGLACRGAVPMNQGIKRTAANRLLMRVRTMLKQFPPGDCSNIEWQDTVTAQHAASRRAVTASFAPQPPQPRPTSRVAAARCRLAGDNRIAEMHIENNLKVGVSQPRPLLSKALRCLEENNEMDARTYLLQALDIHTRNRFLLWAFGALEFNKGPEGYESASAAFRIAIKGDYSDGTTNAIGWAALHALYHSHGNMFAAFVSAKKMRKAYELPREWKKFLSRWVEISGEEESFWIPSIIAFDNPILIAAAFFLCLRCYAFSERLLKCYESKCATRGSRFGIKTVIGPDLYYVRAAACLIRRELGKALVITDEGVHRFGPSPMMSQMRATCIMCAHGWDGECEKALSETERAGGETSPSLLLKAALSGFKIDPEAALQRAAHAHKIAPSAYSALTIGRIYAKIGEESLAERWASAAVRTEPMLADGWAFLALLAMYQRNVHKARTLLRTAKQVGPLSPDIDEEVKKVMDIIQVESLPDSLVKNVCFCDYY</sequence>
<protein>
    <submittedName>
        <fullName evidence="1">Uncharacterized protein</fullName>
    </submittedName>
</protein>
<organism evidence="1 2">
    <name type="scientific">Loxostege sticticalis</name>
    <name type="common">Beet webworm moth</name>
    <dbReference type="NCBI Taxonomy" id="481309"/>
    <lineage>
        <taxon>Eukaryota</taxon>
        <taxon>Metazoa</taxon>
        <taxon>Ecdysozoa</taxon>
        <taxon>Arthropoda</taxon>
        <taxon>Hexapoda</taxon>
        <taxon>Insecta</taxon>
        <taxon>Pterygota</taxon>
        <taxon>Neoptera</taxon>
        <taxon>Endopterygota</taxon>
        <taxon>Lepidoptera</taxon>
        <taxon>Glossata</taxon>
        <taxon>Ditrysia</taxon>
        <taxon>Pyraloidea</taxon>
        <taxon>Crambidae</taxon>
        <taxon>Pyraustinae</taxon>
        <taxon>Loxostege</taxon>
    </lineage>
</organism>
<dbReference type="AlphaFoldDB" id="A0ABD0TFI0"/>